<reference evidence="9" key="1">
    <citation type="submission" date="2023-01" db="EMBL/GenBank/DDBJ databases">
        <title>Exploring GABA producing Bacteroides strains toward improving mental health.</title>
        <authorList>
            <person name="Yousuf B."/>
            <person name="Bouhlel N.E."/>
            <person name="Mottawea W."/>
            <person name="Hammami R."/>
        </authorList>
    </citation>
    <scope>NUCLEOTIDE SEQUENCE</scope>
    <source>
        <strain evidence="9">UO.H1047</strain>
    </source>
</reference>
<evidence type="ECO:0000256" key="5">
    <source>
        <dbReference type="ARBA" id="ARBA00023136"/>
    </source>
</evidence>
<gene>
    <name evidence="9" type="ORF">PQG89_03265</name>
</gene>
<feature type="transmembrane region" description="Helical" evidence="6">
    <location>
        <begin position="21"/>
        <end position="41"/>
    </location>
</feature>
<keyword evidence="5 6" id="KW-0472">Membrane</keyword>
<dbReference type="InterPro" id="IPR050250">
    <property type="entry name" value="Macrolide_Exporter_MacB"/>
</dbReference>
<comment type="caution">
    <text evidence="9">The sequence shown here is derived from an EMBL/GenBank/DDBJ whole genome shotgun (WGS) entry which is preliminary data.</text>
</comment>
<evidence type="ECO:0000256" key="6">
    <source>
        <dbReference type="SAM" id="Phobius"/>
    </source>
</evidence>
<organism evidence="9 10">
    <name type="scientific">Parabacteroides johnsonii</name>
    <dbReference type="NCBI Taxonomy" id="387661"/>
    <lineage>
        <taxon>Bacteria</taxon>
        <taxon>Pseudomonadati</taxon>
        <taxon>Bacteroidota</taxon>
        <taxon>Bacteroidia</taxon>
        <taxon>Bacteroidales</taxon>
        <taxon>Tannerellaceae</taxon>
        <taxon>Parabacteroides</taxon>
    </lineage>
</organism>
<feature type="transmembrane region" description="Helical" evidence="6">
    <location>
        <begin position="341"/>
        <end position="361"/>
    </location>
</feature>
<keyword evidence="2" id="KW-1003">Cell membrane</keyword>
<accession>A0AAW6I3E1</accession>
<dbReference type="PANTHER" id="PTHR30572:SF18">
    <property type="entry name" value="ABC-TYPE MACROLIDE FAMILY EXPORT SYSTEM PERMEASE COMPONENT 2"/>
    <property type="match status" value="1"/>
</dbReference>
<dbReference type="RefSeq" id="WP_195484770.1">
    <property type="nucleotide sequence ID" value="NZ_CAKWDQ010000001.1"/>
</dbReference>
<evidence type="ECO:0000256" key="2">
    <source>
        <dbReference type="ARBA" id="ARBA00022475"/>
    </source>
</evidence>
<dbReference type="PANTHER" id="PTHR30572">
    <property type="entry name" value="MEMBRANE COMPONENT OF TRANSPORTER-RELATED"/>
    <property type="match status" value="1"/>
</dbReference>
<name>A0AAW6I3E1_9BACT</name>
<keyword evidence="4 6" id="KW-1133">Transmembrane helix</keyword>
<evidence type="ECO:0000313" key="9">
    <source>
        <dbReference type="EMBL" id="MDC7148446.1"/>
    </source>
</evidence>
<feature type="domain" description="ABC3 transporter permease C-terminal" evidence="7">
    <location>
        <begin position="290"/>
        <end position="410"/>
    </location>
</feature>
<dbReference type="Pfam" id="PF02687">
    <property type="entry name" value="FtsX"/>
    <property type="match status" value="1"/>
</dbReference>
<comment type="subcellular location">
    <subcellularLocation>
        <location evidence="1">Cell membrane</location>
        <topology evidence="1">Multi-pass membrane protein</topology>
    </subcellularLocation>
</comment>
<dbReference type="InterPro" id="IPR003838">
    <property type="entry name" value="ABC3_permease_C"/>
</dbReference>
<feature type="transmembrane region" description="Helical" evidence="6">
    <location>
        <begin position="381"/>
        <end position="401"/>
    </location>
</feature>
<dbReference type="EMBL" id="JAQPYX010000027">
    <property type="protein sequence ID" value="MDC7148446.1"/>
    <property type="molecule type" value="Genomic_DNA"/>
</dbReference>
<evidence type="ECO:0000313" key="10">
    <source>
        <dbReference type="Proteomes" id="UP001213646"/>
    </source>
</evidence>
<evidence type="ECO:0000256" key="4">
    <source>
        <dbReference type="ARBA" id="ARBA00022989"/>
    </source>
</evidence>
<evidence type="ECO:0000256" key="1">
    <source>
        <dbReference type="ARBA" id="ARBA00004651"/>
    </source>
</evidence>
<dbReference type="InterPro" id="IPR025857">
    <property type="entry name" value="MacB_PCD"/>
</dbReference>
<keyword evidence="3 6" id="KW-0812">Transmembrane</keyword>
<sequence length="423" mass="46558">MVKQYLKQALYMLKENRFVSVISIAGTAISIAMIMVVVLVFQVQFASFYPENNRDRMMYVENGTEVRSDNGWNRGSMSAEAVKECFYTLQLPEAVSGYALQLKPLSIPGKRMYKGYEIKYTDPGFWQIFSFRFLSGQPFTQADFDSGIPVAVVSESVARKLYGSTEVVGKSVIIDLADYTICGVVEDVSRAANTAFASVWVPYTTDRVLLANTIKENMAGAFSVCLLARQREDFGAIRQELDRQVERYNGMKQDNQINFMGGPITRLDVAIGSEAQVPVALKDYLLETGLLLLFLLLVPALNLLGVIQSAVQKRRAEMGVRKAFGATTGTLLCQVLYENGLTTLIGGVVGFGLSLLFFSLGKGFLLESADTSLSGEMLFQPMAFGAALLFCLLLNLLSAGIPALRIARQKIVTALKDGEEFNK</sequence>
<feature type="domain" description="MacB-like periplasmic core" evidence="8">
    <location>
        <begin position="20"/>
        <end position="242"/>
    </location>
</feature>
<proteinExistence type="predicted"/>
<dbReference type="GO" id="GO:0022857">
    <property type="term" value="F:transmembrane transporter activity"/>
    <property type="evidence" value="ECO:0007669"/>
    <property type="project" value="TreeGrafter"/>
</dbReference>
<dbReference type="GO" id="GO:0005886">
    <property type="term" value="C:plasma membrane"/>
    <property type="evidence" value="ECO:0007669"/>
    <property type="project" value="UniProtKB-SubCell"/>
</dbReference>
<dbReference type="Pfam" id="PF12704">
    <property type="entry name" value="MacB_PCD"/>
    <property type="match status" value="1"/>
</dbReference>
<dbReference type="Proteomes" id="UP001213646">
    <property type="component" value="Unassembled WGS sequence"/>
</dbReference>
<protein>
    <submittedName>
        <fullName evidence="9">ABC transporter permease</fullName>
    </submittedName>
</protein>
<feature type="transmembrane region" description="Helical" evidence="6">
    <location>
        <begin position="290"/>
        <end position="311"/>
    </location>
</feature>
<dbReference type="AlphaFoldDB" id="A0AAW6I3E1"/>
<evidence type="ECO:0000259" key="7">
    <source>
        <dbReference type="Pfam" id="PF02687"/>
    </source>
</evidence>
<evidence type="ECO:0000256" key="3">
    <source>
        <dbReference type="ARBA" id="ARBA00022692"/>
    </source>
</evidence>
<evidence type="ECO:0000259" key="8">
    <source>
        <dbReference type="Pfam" id="PF12704"/>
    </source>
</evidence>